<name>R4JI32_BPMD2</name>
<sequence>MTNRPFAAVRSSFF</sequence>
<proteinExistence type="predicted"/>
<gene>
    <name evidence="1" type="ORF">Chy1_0044</name>
</gene>
<feature type="non-terminal residue" evidence="1">
    <location>
        <position position="14"/>
    </location>
</feature>
<organism evidence="1 2">
    <name type="scientific">Mycobacterium phage Chy1</name>
    <dbReference type="NCBI Taxonomy" id="1219531"/>
    <lineage>
        <taxon>Viruses</taxon>
        <taxon>Duplodnaviria</taxon>
        <taxon>Heunggongvirae</taxon>
        <taxon>Uroviricota</taxon>
        <taxon>Caudoviricetes</taxon>
        <taxon>Fromanvirus</taxon>
        <taxon>Mycobacterium phage D29</taxon>
    </lineage>
</organism>
<accession>R4JI32</accession>
<dbReference type="Proteomes" id="UP000258502">
    <property type="component" value="Genome"/>
</dbReference>
<reference evidence="1 2" key="1">
    <citation type="submission" date="2013-02" db="EMBL/GenBank/DDBJ databases">
        <title>Genome structure of mycobacteriophage Chy1: implications for phage evolution.</title>
        <authorList>
            <person name="Liu P."/>
            <person name="Wu T."/>
            <person name="Guo S."/>
        </authorList>
    </citation>
    <scope>NUCLEOTIDE SEQUENCE [LARGE SCALE GENOMIC DNA]</scope>
</reference>
<protein>
    <submittedName>
        <fullName evidence="1">Uncharacterized protein</fullName>
    </submittedName>
</protein>
<dbReference type="EMBL" id="KC787102">
    <property type="protein sequence ID" value="AGK85811.1"/>
    <property type="molecule type" value="Genomic_DNA"/>
</dbReference>
<evidence type="ECO:0000313" key="1">
    <source>
        <dbReference type="EMBL" id="AGK85811.1"/>
    </source>
</evidence>
<evidence type="ECO:0000313" key="2">
    <source>
        <dbReference type="Proteomes" id="UP000258502"/>
    </source>
</evidence>